<gene>
    <name evidence="1" type="ordered locus">Oweho_0870</name>
</gene>
<dbReference type="STRING" id="926562.Oweho_0870"/>
<name>G8R2S6_OWEHD</name>
<reference evidence="1 2" key="1">
    <citation type="journal article" date="2012" name="Stand. Genomic Sci.">
        <title>Genome sequence of the orange-pigmented seawater bacterium Owenweeksia hongkongensis type strain (UST20020801(T)).</title>
        <authorList>
            <person name="Riedel T."/>
            <person name="Held B."/>
            <person name="Nolan M."/>
            <person name="Lucas S."/>
            <person name="Lapidus A."/>
            <person name="Tice H."/>
            <person name="Del Rio T.G."/>
            <person name="Cheng J.F."/>
            <person name="Han C."/>
            <person name="Tapia R."/>
            <person name="Goodwin L.A."/>
            <person name="Pitluck S."/>
            <person name="Liolios K."/>
            <person name="Mavromatis K."/>
            <person name="Pagani I."/>
            <person name="Ivanova N."/>
            <person name="Mikhailova N."/>
            <person name="Pati A."/>
            <person name="Chen A."/>
            <person name="Palaniappan K."/>
            <person name="Rohde M."/>
            <person name="Tindall B.J."/>
            <person name="Detter J.C."/>
            <person name="Goker M."/>
            <person name="Woyke T."/>
            <person name="Bristow J."/>
            <person name="Eisen J.A."/>
            <person name="Markowitz V."/>
            <person name="Hugenholtz P."/>
            <person name="Klenk H.P."/>
            <person name="Kyrpides N.C."/>
        </authorList>
    </citation>
    <scope>NUCLEOTIDE SEQUENCE</scope>
    <source>
        <strain evidence="2">DSM 17368 / JCM 12287 / NRRL B-23963</strain>
    </source>
</reference>
<sequence length="179" mass="20537">MKEKCIFVIGPESSGSTFIAKVISTALNGDTGWNGRGFNCCNKWDCDRENGFTKPCSEVKHLVCHRSLPFGEISQWPPISEWEDFYDANFILCTRDASISSNSVLDRMKRSQKSRKLNQLKSTEIIKDIMGSESKSMIWSYETFVLLQEAYLKQLYDFLKIKSDYLPDSIIDANSKYIK</sequence>
<keyword evidence="2" id="KW-1185">Reference proteome</keyword>
<evidence type="ECO:0000313" key="1">
    <source>
        <dbReference type="EMBL" id="AEV31881.1"/>
    </source>
</evidence>
<protein>
    <submittedName>
        <fullName evidence="1">Uncharacterized protein</fullName>
    </submittedName>
</protein>
<accession>G8R2S6</accession>
<dbReference type="HOGENOM" id="CLU_1502050_0_0_10"/>
<dbReference type="RefSeq" id="WP_014201242.1">
    <property type="nucleotide sequence ID" value="NC_016599.1"/>
</dbReference>
<organism evidence="1 2">
    <name type="scientific">Owenweeksia hongkongensis (strain DSM 17368 / CIP 108786 / JCM 12287 / NRRL B-23963 / UST20020801)</name>
    <dbReference type="NCBI Taxonomy" id="926562"/>
    <lineage>
        <taxon>Bacteria</taxon>
        <taxon>Pseudomonadati</taxon>
        <taxon>Bacteroidota</taxon>
        <taxon>Flavobacteriia</taxon>
        <taxon>Flavobacteriales</taxon>
        <taxon>Owenweeksiaceae</taxon>
        <taxon>Owenweeksia</taxon>
    </lineage>
</organism>
<proteinExistence type="predicted"/>
<dbReference type="AlphaFoldDB" id="G8R2S6"/>
<dbReference type="EMBL" id="CP003156">
    <property type="protein sequence ID" value="AEV31881.1"/>
    <property type="molecule type" value="Genomic_DNA"/>
</dbReference>
<dbReference type="KEGG" id="oho:Oweho_0870"/>
<evidence type="ECO:0000313" key="2">
    <source>
        <dbReference type="Proteomes" id="UP000005631"/>
    </source>
</evidence>
<dbReference type="Proteomes" id="UP000005631">
    <property type="component" value="Chromosome"/>
</dbReference>